<dbReference type="PROSITE" id="PS01011">
    <property type="entry name" value="FOLYLPOLYGLU_SYNT_1"/>
    <property type="match status" value="1"/>
</dbReference>
<dbReference type="Gene3D" id="3.90.190.20">
    <property type="entry name" value="Mur ligase, C-terminal domain"/>
    <property type="match status" value="1"/>
</dbReference>
<keyword evidence="13" id="KW-0460">Magnesium</keyword>
<dbReference type="NCBIfam" id="TIGR01499">
    <property type="entry name" value="folC"/>
    <property type="match status" value="1"/>
</dbReference>
<dbReference type="Pfam" id="PF08245">
    <property type="entry name" value="Mur_ligase_M"/>
    <property type="match status" value="1"/>
</dbReference>
<dbReference type="InterPro" id="IPR001645">
    <property type="entry name" value="Folylpolyglutamate_synth"/>
</dbReference>
<evidence type="ECO:0000256" key="4">
    <source>
        <dbReference type="ARBA" id="ARBA00008276"/>
    </source>
</evidence>
<evidence type="ECO:0000256" key="5">
    <source>
        <dbReference type="ARBA" id="ARBA00011245"/>
    </source>
</evidence>
<evidence type="ECO:0000256" key="13">
    <source>
        <dbReference type="ARBA" id="ARBA00022842"/>
    </source>
</evidence>
<dbReference type="InterPro" id="IPR036565">
    <property type="entry name" value="Mur-like_cat_sf"/>
</dbReference>
<protein>
    <recommendedName>
        <fullName evidence="8">Dihydrofolate synthase/folylpolyglutamate synthase</fullName>
        <ecNumber evidence="6">6.3.2.12</ecNumber>
        <ecNumber evidence="7">6.3.2.17</ecNumber>
    </recommendedName>
    <alternativeName>
        <fullName evidence="15">Tetrahydrofolylpolyglutamate synthase</fullName>
    </alternativeName>
</protein>
<evidence type="ECO:0000259" key="20">
    <source>
        <dbReference type="Pfam" id="PF08245"/>
    </source>
</evidence>
<keyword evidence="14" id="KW-0289">Folate biosynthesis</keyword>
<dbReference type="EMBL" id="QZAA01000205">
    <property type="protein sequence ID" value="RQD74417.1"/>
    <property type="molecule type" value="Genomic_DNA"/>
</dbReference>
<feature type="domain" description="Mur ligase central" evidence="20">
    <location>
        <begin position="66"/>
        <end position="294"/>
    </location>
</feature>
<dbReference type="Proteomes" id="UP000285138">
    <property type="component" value="Unassembled WGS sequence"/>
</dbReference>
<evidence type="ECO:0000256" key="3">
    <source>
        <dbReference type="ARBA" id="ARBA00005150"/>
    </source>
</evidence>
<keyword evidence="10" id="KW-0479">Metal-binding</keyword>
<comment type="similarity">
    <text evidence="4 18">Belongs to the folylpolyglutamate synthase family.</text>
</comment>
<reference evidence="21 22" key="1">
    <citation type="submission" date="2018-08" db="EMBL/GenBank/DDBJ databases">
        <title>The metabolism and importance of syntrophic acetate oxidation coupled to methane or sulfide production in haloalkaline environments.</title>
        <authorList>
            <person name="Timmers P.H.A."/>
            <person name="Vavourakis C.D."/>
            <person name="Sorokin D.Y."/>
            <person name="Sinninghe Damste J.S."/>
            <person name="Muyzer G."/>
            <person name="Stams A.J.M."/>
            <person name="Plugge C.M."/>
        </authorList>
    </citation>
    <scope>NUCLEOTIDE SEQUENCE [LARGE SCALE GENOMIC DNA]</scope>
    <source>
        <strain evidence="21">MSAO_Bac1</strain>
    </source>
</reference>
<evidence type="ECO:0000313" key="21">
    <source>
        <dbReference type="EMBL" id="RQD74417.1"/>
    </source>
</evidence>
<evidence type="ECO:0000256" key="7">
    <source>
        <dbReference type="ARBA" id="ARBA00013025"/>
    </source>
</evidence>
<comment type="caution">
    <text evidence="21">The sequence shown here is derived from an EMBL/GenBank/DDBJ whole genome shotgun (WGS) entry which is preliminary data.</text>
</comment>
<dbReference type="AlphaFoldDB" id="A0A424YCL4"/>
<dbReference type="GO" id="GO:0005737">
    <property type="term" value="C:cytoplasm"/>
    <property type="evidence" value="ECO:0007669"/>
    <property type="project" value="TreeGrafter"/>
</dbReference>
<comment type="cofactor">
    <cofactor evidence="1">
        <name>Mg(2+)</name>
        <dbReference type="ChEBI" id="CHEBI:18420"/>
    </cofactor>
</comment>
<dbReference type="Pfam" id="PF02875">
    <property type="entry name" value="Mur_ligase_C"/>
    <property type="match status" value="1"/>
</dbReference>
<evidence type="ECO:0000256" key="18">
    <source>
        <dbReference type="PIRNR" id="PIRNR001563"/>
    </source>
</evidence>
<dbReference type="PANTHER" id="PTHR11136:SF0">
    <property type="entry name" value="DIHYDROFOLATE SYNTHETASE-RELATED"/>
    <property type="match status" value="1"/>
</dbReference>
<dbReference type="EC" id="6.3.2.12" evidence="6"/>
<keyword evidence="11 18" id="KW-0547">Nucleotide-binding</keyword>
<comment type="subunit">
    <text evidence="5">Monomer.</text>
</comment>
<dbReference type="GO" id="GO:0005524">
    <property type="term" value="F:ATP binding"/>
    <property type="evidence" value="ECO:0007669"/>
    <property type="project" value="UniProtKB-KW"/>
</dbReference>
<keyword evidence="12 18" id="KW-0067">ATP-binding</keyword>
<evidence type="ECO:0000256" key="15">
    <source>
        <dbReference type="ARBA" id="ARBA00030592"/>
    </source>
</evidence>
<evidence type="ECO:0000256" key="6">
    <source>
        <dbReference type="ARBA" id="ARBA00013023"/>
    </source>
</evidence>
<evidence type="ECO:0000313" key="22">
    <source>
        <dbReference type="Proteomes" id="UP000285138"/>
    </source>
</evidence>
<evidence type="ECO:0000256" key="11">
    <source>
        <dbReference type="ARBA" id="ARBA00022741"/>
    </source>
</evidence>
<dbReference type="InterPro" id="IPR018109">
    <property type="entry name" value="Folylpolyglutamate_synth_CS"/>
</dbReference>
<evidence type="ECO:0000256" key="14">
    <source>
        <dbReference type="ARBA" id="ARBA00022909"/>
    </source>
</evidence>
<dbReference type="PROSITE" id="PS01012">
    <property type="entry name" value="FOLYLPOLYGLU_SYNT_2"/>
    <property type="match status" value="1"/>
</dbReference>
<comment type="pathway">
    <text evidence="3">Cofactor biosynthesis; tetrahydrofolylpolyglutamate biosynthesis.</text>
</comment>
<feature type="domain" description="Mur ligase C-terminal" evidence="19">
    <location>
        <begin position="321"/>
        <end position="441"/>
    </location>
</feature>
<dbReference type="FunFam" id="3.40.1190.10:FF:000004">
    <property type="entry name" value="Dihydrofolate synthase/folylpolyglutamate synthase"/>
    <property type="match status" value="1"/>
</dbReference>
<name>A0A424YCL4_9FIRM</name>
<dbReference type="GO" id="GO:0046872">
    <property type="term" value="F:metal ion binding"/>
    <property type="evidence" value="ECO:0007669"/>
    <property type="project" value="UniProtKB-KW"/>
</dbReference>
<organism evidence="21 22">
    <name type="scientific">Candidatus Syntrophonatronum acetioxidans</name>
    <dbReference type="NCBI Taxonomy" id="1795816"/>
    <lineage>
        <taxon>Bacteria</taxon>
        <taxon>Bacillati</taxon>
        <taxon>Bacillota</taxon>
        <taxon>Clostridia</taxon>
        <taxon>Eubacteriales</taxon>
        <taxon>Syntrophomonadaceae</taxon>
        <taxon>Candidatus Syntrophonatronum</taxon>
    </lineage>
</organism>
<dbReference type="PIRSF" id="PIRSF001563">
    <property type="entry name" value="Folylpolyglu_synth"/>
    <property type="match status" value="1"/>
</dbReference>
<keyword evidence="9 18" id="KW-0436">Ligase</keyword>
<evidence type="ECO:0000256" key="17">
    <source>
        <dbReference type="ARBA" id="ARBA00049161"/>
    </source>
</evidence>
<evidence type="ECO:0000259" key="19">
    <source>
        <dbReference type="Pfam" id="PF02875"/>
    </source>
</evidence>
<dbReference type="GO" id="GO:0008841">
    <property type="term" value="F:dihydrofolate synthase activity"/>
    <property type="evidence" value="ECO:0007669"/>
    <property type="project" value="UniProtKB-EC"/>
</dbReference>
<dbReference type="GO" id="GO:0004326">
    <property type="term" value="F:tetrahydrofolylpolyglutamate synthase activity"/>
    <property type="evidence" value="ECO:0007669"/>
    <property type="project" value="UniProtKB-EC"/>
</dbReference>
<dbReference type="InterPro" id="IPR036615">
    <property type="entry name" value="Mur_ligase_C_dom_sf"/>
</dbReference>
<evidence type="ECO:0000256" key="12">
    <source>
        <dbReference type="ARBA" id="ARBA00022840"/>
    </source>
</evidence>
<dbReference type="Gene3D" id="3.40.1190.10">
    <property type="entry name" value="Mur-like, catalytic domain"/>
    <property type="match status" value="1"/>
</dbReference>
<evidence type="ECO:0000256" key="8">
    <source>
        <dbReference type="ARBA" id="ARBA00019357"/>
    </source>
</evidence>
<dbReference type="PANTHER" id="PTHR11136">
    <property type="entry name" value="FOLYLPOLYGLUTAMATE SYNTHASE-RELATED"/>
    <property type="match status" value="1"/>
</dbReference>
<sequence length="457" mass="50278">MTQSGCGKANSKLIFHKEVQKVNYQECLEWIHSIGRFGIKPGLERMNRIMELLDNPHRKLKVIHLAGTNGKGSTAAFLSRVLEEAGYRVGLYTSPYLEAFTNRMSINGRDIPGDRLVELVGEIKPLVEEISRDPSLGQMTEFEVVTTLAFKYFADETPDFVIMEVGLGGRLDATNVVEDPLVAVITNIGLEHTEVLGDTIEKIAREKAGVIKEGASVVTAASKPEALQVIQEKCQEKRASLFDIRKNITWQKIKSSLEGQVFKYNNPAGLSFHELNIALLGEHQVTNAVTAVAVLETIRNKGVKIEPDTIKEGLKKTRWAGRLEVMSRDPLLIMDAAHNIDGVASLKKSLEEQITYHKLILVIGILGDKDLEAMLGEIVPLVDRLIITRPESPRAAPPERVALVAKNYTSGEIVLEESIPEAVKLALSLAGEGDLVLVSGSLYTISEARKAFLVAKE</sequence>
<dbReference type="InterPro" id="IPR004101">
    <property type="entry name" value="Mur_ligase_C"/>
</dbReference>
<comment type="catalytic activity">
    <reaction evidence="16">
        <text>(6S)-5,6,7,8-tetrahydrofolyl-(gamma-L-Glu)(n) + L-glutamate + ATP = (6S)-5,6,7,8-tetrahydrofolyl-(gamma-L-Glu)(n+1) + ADP + phosphate + H(+)</text>
        <dbReference type="Rhea" id="RHEA:10580"/>
        <dbReference type="Rhea" id="RHEA-COMP:14738"/>
        <dbReference type="Rhea" id="RHEA-COMP:14740"/>
        <dbReference type="ChEBI" id="CHEBI:15378"/>
        <dbReference type="ChEBI" id="CHEBI:29985"/>
        <dbReference type="ChEBI" id="CHEBI:30616"/>
        <dbReference type="ChEBI" id="CHEBI:43474"/>
        <dbReference type="ChEBI" id="CHEBI:141005"/>
        <dbReference type="ChEBI" id="CHEBI:456216"/>
        <dbReference type="EC" id="6.3.2.17"/>
    </reaction>
</comment>
<dbReference type="SUPFAM" id="SSF53244">
    <property type="entry name" value="MurD-like peptide ligases, peptide-binding domain"/>
    <property type="match status" value="1"/>
</dbReference>
<comment type="catalytic activity">
    <reaction evidence="17">
        <text>7,8-dihydropteroate + L-glutamate + ATP = 7,8-dihydrofolate + ADP + phosphate + H(+)</text>
        <dbReference type="Rhea" id="RHEA:23584"/>
        <dbReference type="ChEBI" id="CHEBI:15378"/>
        <dbReference type="ChEBI" id="CHEBI:17839"/>
        <dbReference type="ChEBI" id="CHEBI:29985"/>
        <dbReference type="ChEBI" id="CHEBI:30616"/>
        <dbReference type="ChEBI" id="CHEBI:43474"/>
        <dbReference type="ChEBI" id="CHEBI:57451"/>
        <dbReference type="ChEBI" id="CHEBI:456216"/>
        <dbReference type="EC" id="6.3.2.12"/>
    </reaction>
</comment>
<dbReference type="EC" id="6.3.2.17" evidence="7"/>
<evidence type="ECO:0000256" key="10">
    <source>
        <dbReference type="ARBA" id="ARBA00022723"/>
    </source>
</evidence>
<evidence type="ECO:0000256" key="9">
    <source>
        <dbReference type="ARBA" id="ARBA00022598"/>
    </source>
</evidence>
<dbReference type="SUPFAM" id="SSF53623">
    <property type="entry name" value="MurD-like peptide ligases, catalytic domain"/>
    <property type="match status" value="1"/>
</dbReference>
<gene>
    <name evidence="21" type="ORF">D5R97_07870</name>
</gene>
<evidence type="ECO:0000256" key="16">
    <source>
        <dbReference type="ARBA" id="ARBA00047493"/>
    </source>
</evidence>
<dbReference type="GO" id="GO:0046656">
    <property type="term" value="P:folic acid biosynthetic process"/>
    <property type="evidence" value="ECO:0007669"/>
    <property type="project" value="UniProtKB-KW"/>
</dbReference>
<evidence type="ECO:0000256" key="2">
    <source>
        <dbReference type="ARBA" id="ARBA00004799"/>
    </source>
</evidence>
<accession>A0A424YCL4</accession>
<proteinExistence type="inferred from homology"/>
<dbReference type="InterPro" id="IPR013221">
    <property type="entry name" value="Mur_ligase_cen"/>
</dbReference>
<comment type="pathway">
    <text evidence="2">Cofactor biosynthesis; tetrahydrofolate biosynthesis; 7,8-dihydrofolate from 2-amino-4-hydroxy-6-hydroxymethyl-7,8-dihydropteridine diphosphate and 4-aminobenzoate: step 2/2.</text>
</comment>
<evidence type="ECO:0000256" key="1">
    <source>
        <dbReference type="ARBA" id="ARBA00001946"/>
    </source>
</evidence>